<reference evidence="2" key="1">
    <citation type="submission" date="2021-01" db="EMBL/GenBank/DDBJ databases">
        <authorList>
            <consortium name="Genoscope - CEA"/>
            <person name="William W."/>
        </authorList>
    </citation>
    <scope>NUCLEOTIDE SEQUENCE</scope>
</reference>
<evidence type="ECO:0000313" key="3">
    <source>
        <dbReference type="Proteomes" id="UP000692954"/>
    </source>
</evidence>
<comment type="caution">
    <text evidence="2">The sequence shown here is derived from an EMBL/GenBank/DDBJ whole genome shotgun (WGS) entry which is preliminary data.</text>
</comment>
<dbReference type="EMBL" id="CAJJDN010000092">
    <property type="protein sequence ID" value="CAD8108938.1"/>
    <property type="molecule type" value="Genomic_DNA"/>
</dbReference>
<organism evidence="2 3">
    <name type="scientific">Paramecium sonneborni</name>
    <dbReference type="NCBI Taxonomy" id="65129"/>
    <lineage>
        <taxon>Eukaryota</taxon>
        <taxon>Sar</taxon>
        <taxon>Alveolata</taxon>
        <taxon>Ciliophora</taxon>
        <taxon>Intramacronucleata</taxon>
        <taxon>Oligohymenophorea</taxon>
        <taxon>Peniculida</taxon>
        <taxon>Parameciidae</taxon>
        <taxon>Paramecium</taxon>
    </lineage>
</organism>
<feature type="coiled-coil region" evidence="1">
    <location>
        <begin position="15"/>
        <end position="112"/>
    </location>
</feature>
<accession>A0A8S1Q2P3</accession>
<protein>
    <submittedName>
        <fullName evidence="2">Uncharacterized protein</fullName>
    </submittedName>
</protein>
<sequence length="231" mass="27913">MSDYQIKYQEIKGSLVLLLQQNNLLKQQLKEANESVLEKQYLKESWTKEVQKVQNTINQLSYDNQNFQQENEQLIKNCQEFSYLIQQQVDQIITLKEQNEKLIIQLDQSRQSDLQKDTTIKQQKEEFNKQLALQQSQHFDEIKKIQSIIENQSQLIKSFEKLNEIEKLDTQNSFYQQQMVVEDQMMELRNRNIILTNKINEEKQKYDQLFKQHKDEILKLQGNYFLIMKKQ</sequence>
<evidence type="ECO:0000256" key="1">
    <source>
        <dbReference type="SAM" id="Coils"/>
    </source>
</evidence>
<proteinExistence type="predicted"/>
<dbReference type="AlphaFoldDB" id="A0A8S1Q2P3"/>
<name>A0A8S1Q2P3_9CILI</name>
<gene>
    <name evidence="2" type="ORF">PSON_ATCC_30995.1.T0920154</name>
</gene>
<keyword evidence="3" id="KW-1185">Reference proteome</keyword>
<dbReference type="Proteomes" id="UP000692954">
    <property type="component" value="Unassembled WGS sequence"/>
</dbReference>
<evidence type="ECO:0000313" key="2">
    <source>
        <dbReference type="EMBL" id="CAD8108938.1"/>
    </source>
</evidence>
<keyword evidence="1" id="KW-0175">Coiled coil</keyword>